<dbReference type="Proteomes" id="UP000251889">
    <property type="component" value="Unassembled WGS sequence"/>
</dbReference>
<proteinExistence type="predicted"/>
<gene>
    <name evidence="2" type="ORF">DQQ10_13570</name>
</gene>
<feature type="transmembrane region" description="Helical" evidence="1">
    <location>
        <begin position="64"/>
        <end position="86"/>
    </location>
</feature>
<feature type="transmembrane region" description="Helical" evidence="1">
    <location>
        <begin position="32"/>
        <end position="52"/>
    </location>
</feature>
<accession>A0A364Y1S9</accession>
<dbReference type="EMBL" id="QMFY01000006">
    <property type="protein sequence ID" value="RAW00617.1"/>
    <property type="molecule type" value="Genomic_DNA"/>
</dbReference>
<keyword evidence="1" id="KW-1133">Transmembrane helix</keyword>
<organism evidence="2 3">
    <name type="scientific">Pseudochryseolinea flava</name>
    <dbReference type="NCBI Taxonomy" id="2059302"/>
    <lineage>
        <taxon>Bacteria</taxon>
        <taxon>Pseudomonadati</taxon>
        <taxon>Bacteroidota</taxon>
        <taxon>Cytophagia</taxon>
        <taxon>Cytophagales</taxon>
        <taxon>Fulvivirgaceae</taxon>
        <taxon>Pseudochryseolinea</taxon>
    </lineage>
</organism>
<name>A0A364Y1S9_9BACT</name>
<keyword evidence="1" id="KW-0812">Transmembrane</keyword>
<protein>
    <submittedName>
        <fullName evidence="2">Uncharacterized protein</fullName>
    </submittedName>
</protein>
<keyword evidence="1" id="KW-0472">Membrane</keyword>
<reference evidence="2 3" key="1">
    <citation type="submission" date="2018-06" db="EMBL/GenBank/DDBJ databases">
        <title>Chryseolinea flavus sp. nov., a member of the phylum Bacteroidetes isolated from soil.</title>
        <authorList>
            <person name="Li Y."/>
            <person name="Wang J."/>
        </authorList>
    </citation>
    <scope>NUCLEOTIDE SEQUENCE [LARGE SCALE GENOMIC DNA]</scope>
    <source>
        <strain evidence="2 3">SDU1-6</strain>
    </source>
</reference>
<evidence type="ECO:0000313" key="3">
    <source>
        <dbReference type="Proteomes" id="UP000251889"/>
    </source>
</evidence>
<feature type="transmembrane region" description="Helical" evidence="1">
    <location>
        <begin position="6"/>
        <end position="25"/>
    </location>
</feature>
<dbReference type="RefSeq" id="WP_112747417.1">
    <property type="nucleotide sequence ID" value="NZ_QMFY01000006.1"/>
</dbReference>
<keyword evidence="3" id="KW-1185">Reference proteome</keyword>
<evidence type="ECO:0000256" key="1">
    <source>
        <dbReference type="SAM" id="Phobius"/>
    </source>
</evidence>
<comment type="caution">
    <text evidence="2">The sequence shown here is derived from an EMBL/GenBank/DDBJ whole genome shotgun (WGS) entry which is preliminary data.</text>
</comment>
<sequence>MEIVSALGAFSFFIATYFLSEGRIFKKIVMGIIVVAFLAGLPFVAISAFHLLQYLLNGSLDMEAFRYCMSASLISLFVIVIGFYILRKD</sequence>
<dbReference type="AlphaFoldDB" id="A0A364Y1S9"/>
<evidence type="ECO:0000313" key="2">
    <source>
        <dbReference type="EMBL" id="RAW00617.1"/>
    </source>
</evidence>